<name>A0ABQ4XSN1_9ASTR</name>
<dbReference type="EMBL" id="BQNB010009748">
    <property type="protein sequence ID" value="GJS67861.1"/>
    <property type="molecule type" value="Genomic_DNA"/>
</dbReference>
<protein>
    <submittedName>
        <fullName evidence="1">Cytochrome P450</fullName>
    </submittedName>
</protein>
<dbReference type="Proteomes" id="UP001151760">
    <property type="component" value="Unassembled WGS sequence"/>
</dbReference>
<keyword evidence="2" id="KW-1185">Reference proteome</keyword>
<reference evidence="1" key="2">
    <citation type="submission" date="2022-01" db="EMBL/GenBank/DDBJ databases">
        <authorList>
            <person name="Yamashiro T."/>
            <person name="Shiraishi A."/>
            <person name="Satake H."/>
            <person name="Nakayama K."/>
        </authorList>
    </citation>
    <scope>NUCLEOTIDE SEQUENCE</scope>
</reference>
<dbReference type="InterPro" id="IPR036691">
    <property type="entry name" value="Endo/exonu/phosph_ase_sf"/>
</dbReference>
<evidence type="ECO:0000313" key="2">
    <source>
        <dbReference type="Proteomes" id="UP001151760"/>
    </source>
</evidence>
<comment type="caution">
    <text evidence="1">The sequence shown here is derived from an EMBL/GenBank/DDBJ whole genome shotgun (WGS) entry which is preliminary data.</text>
</comment>
<sequence length="343" mass="39662">MESINQSFIRYLWPDNSIDFVSSDSVGASGGILTMWDTNSFTIENKFVDRNFVGVIGSWNGLEGKIGILNVYAPQASHLKEVLWSSIDSFLASVNAAWIIFGDFNVVRFQEERMGCRFIAGEANAFNDFISSRGLFDFPLGGRKFTRFDRDGSKASKLDRFLVDHTFFNLWNDASISVLSRSHSDHCPILLKVSSPNFGPKPFKVFDKWLKMDEFRELISSSWVVHSTYSPPDIRLKNKLRSLRLDIKKRAMDKQAFENHHREELNKNLMDWDKRAEEGLISQHDIHKREEWVSDLLQLNRLRNKDLKQKCRIRWAVEGDENSHFFTLFSNTNSPKGPLRVSI</sequence>
<dbReference type="SUPFAM" id="SSF56219">
    <property type="entry name" value="DNase I-like"/>
    <property type="match status" value="1"/>
</dbReference>
<evidence type="ECO:0000313" key="1">
    <source>
        <dbReference type="EMBL" id="GJS67861.1"/>
    </source>
</evidence>
<dbReference type="PANTHER" id="PTHR33710">
    <property type="entry name" value="BNAC02G09200D PROTEIN"/>
    <property type="match status" value="1"/>
</dbReference>
<dbReference type="PANTHER" id="PTHR33710:SF64">
    <property type="entry name" value="ENDONUCLEASE_EXONUCLEASE_PHOSPHATASE DOMAIN-CONTAINING PROTEIN"/>
    <property type="match status" value="1"/>
</dbReference>
<gene>
    <name evidence="1" type="ORF">Tco_0682426</name>
</gene>
<dbReference type="Gene3D" id="3.60.10.10">
    <property type="entry name" value="Endonuclease/exonuclease/phosphatase"/>
    <property type="match status" value="1"/>
</dbReference>
<accession>A0ABQ4XSN1</accession>
<reference evidence="1" key="1">
    <citation type="journal article" date="2022" name="Int. J. Mol. Sci.">
        <title>Draft Genome of Tanacetum Coccineum: Genomic Comparison of Closely Related Tanacetum-Family Plants.</title>
        <authorList>
            <person name="Yamashiro T."/>
            <person name="Shiraishi A."/>
            <person name="Nakayama K."/>
            <person name="Satake H."/>
        </authorList>
    </citation>
    <scope>NUCLEOTIDE SEQUENCE</scope>
</reference>
<organism evidence="1 2">
    <name type="scientific">Tanacetum coccineum</name>
    <dbReference type="NCBI Taxonomy" id="301880"/>
    <lineage>
        <taxon>Eukaryota</taxon>
        <taxon>Viridiplantae</taxon>
        <taxon>Streptophyta</taxon>
        <taxon>Embryophyta</taxon>
        <taxon>Tracheophyta</taxon>
        <taxon>Spermatophyta</taxon>
        <taxon>Magnoliopsida</taxon>
        <taxon>eudicotyledons</taxon>
        <taxon>Gunneridae</taxon>
        <taxon>Pentapetalae</taxon>
        <taxon>asterids</taxon>
        <taxon>campanulids</taxon>
        <taxon>Asterales</taxon>
        <taxon>Asteraceae</taxon>
        <taxon>Asteroideae</taxon>
        <taxon>Anthemideae</taxon>
        <taxon>Anthemidinae</taxon>
        <taxon>Tanacetum</taxon>
    </lineage>
</organism>
<proteinExistence type="predicted"/>